<dbReference type="GO" id="GO:0016020">
    <property type="term" value="C:membrane"/>
    <property type="evidence" value="ECO:0007669"/>
    <property type="project" value="TreeGrafter"/>
</dbReference>
<reference evidence="5 6" key="1">
    <citation type="journal article" date="2010" name="J. Bacteriol.">
        <title>Genome sequence of the milbemycin-producing bacterium Streptomyces bingchenggensis.</title>
        <authorList>
            <person name="Wang X.J."/>
            <person name="Yan Y.J."/>
            <person name="Zhang B."/>
            <person name="An J."/>
            <person name="Wang J.J."/>
            <person name="Tian J."/>
            <person name="Jiang L."/>
            <person name="Chen Y.H."/>
            <person name="Huang S.X."/>
            <person name="Yin M."/>
            <person name="Zhang J."/>
            <person name="Gao A.L."/>
            <person name="Liu C.X."/>
            <person name="Zhu Z.X."/>
            <person name="Xiang W.S."/>
        </authorList>
    </citation>
    <scope>NUCLEOTIDE SEQUENCE [LARGE SCALE GENOMIC DNA]</scope>
    <source>
        <strain evidence="5 6">BCW-1</strain>
    </source>
</reference>
<dbReference type="InterPro" id="IPR002347">
    <property type="entry name" value="SDR_fam"/>
</dbReference>
<name>D7BW66_STRBB</name>
<dbReference type="PANTHER" id="PTHR44196">
    <property type="entry name" value="DEHYDROGENASE/REDUCTASE SDR FAMILY MEMBER 7B"/>
    <property type="match status" value="1"/>
</dbReference>
<feature type="domain" description="Ketoreductase" evidence="4">
    <location>
        <begin position="6"/>
        <end position="198"/>
    </location>
</feature>
<dbReference type="KEGG" id="sbh:SBI_08658"/>
<dbReference type="HOGENOM" id="CLU_010194_2_10_11"/>
<dbReference type="GO" id="GO:0016491">
    <property type="term" value="F:oxidoreductase activity"/>
    <property type="evidence" value="ECO:0007669"/>
    <property type="project" value="UniProtKB-KW"/>
</dbReference>
<dbReference type="Gene3D" id="3.40.50.720">
    <property type="entry name" value="NAD(P)-binding Rossmann-like Domain"/>
    <property type="match status" value="1"/>
</dbReference>
<dbReference type="EMBL" id="CP002047">
    <property type="protein sequence ID" value="ADI11776.1"/>
    <property type="molecule type" value="Genomic_DNA"/>
</dbReference>
<dbReference type="CDD" id="cd05233">
    <property type="entry name" value="SDR_c"/>
    <property type="match status" value="1"/>
</dbReference>
<dbReference type="RefSeq" id="WP_014181225.1">
    <property type="nucleotide sequence ID" value="NC_016582.1"/>
</dbReference>
<evidence type="ECO:0000256" key="3">
    <source>
        <dbReference type="RuleBase" id="RU000363"/>
    </source>
</evidence>
<proteinExistence type="inferred from homology"/>
<comment type="similarity">
    <text evidence="1 3">Belongs to the short-chain dehydrogenases/reductases (SDR) family.</text>
</comment>
<keyword evidence="2" id="KW-0560">Oxidoreductase</keyword>
<dbReference type="SUPFAM" id="SSF51735">
    <property type="entry name" value="NAD(P)-binding Rossmann-fold domains"/>
    <property type="match status" value="1"/>
</dbReference>
<dbReference type="STRING" id="749414.SBI_08658"/>
<dbReference type="PRINTS" id="PR00081">
    <property type="entry name" value="GDHRDH"/>
</dbReference>
<evidence type="ECO:0000259" key="4">
    <source>
        <dbReference type="SMART" id="SM00822"/>
    </source>
</evidence>
<dbReference type="eggNOG" id="COG0300">
    <property type="taxonomic scope" value="Bacteria"/>
</dbReference>
<dbReference type="Pfam" id="PF00106">
    <property type="entry name" value="adh_short"/>
    <property type="match status" value="1"/>
</dbReference>
<evidence type="ECO:0000313" key="5">
    <source>
        <dbReference type="EMBL" id="ADI11776.1"/>
    </source>
</evidence>
<dbReference type="InterPro" id="IPR036291">
    <property type="entry name" value="NAD(P)-bd_dom_sf"/>
</dbReference>
<evidence type="ECO:0000256" key="1">
    <source>
        <dbReference type="ARBA" id="ARBA00006484"/>
    </source>
</evidence>
<dbReference type="Proteomes" id="UP000000377">
    <property type="component" value="Chromosome"/>
</dbReference>
<accession>D7BW66</accession>
<protein>
    <submittedName>
        <fullName evidence="5">3-oxoacyl-(Acyl-carrier-protein) reductase</fullName>
    </submittedName>
</protein>
<dbReference type="PANTHER" id="PTHR44196:SF1">
    <property type="entry name" value="DEHYDROGENASE_REDUCTASE SDR FAMILY MEMBER 7B"/>
    <property type="match status" value="1"/>
</dbReference>
<keyword evidence="6" id="KW-1185">Reference proteome</keyword>
<gene>
    <name evidence="5" type="ordered locus">SBI_08658</name>
</gene>
<dbReference type="SMART" id="SM00822">
    <property type="entry name" value="PKS_KR"/>
    <property type="match status" value="1"/>
</dbReference>
<dbReference type="PATRIC" id="fig|749414.3.peg.8906"/>
<dbReference type="PRINTS" id="PR00080">
    <property type="entry name" value="SDRFAMILY"/>
</dbReference>
<dbReference type="AlphaFoldDB" id="D7BW66"/>
<dbReference type="InterPro" id="IPR057326">
    <property type="entry name" value="KR_dom"/>
</dbReference>
<evidence type="ECO:0000313" key="6">
    <source>
        <dbReference type="Proteomes" id="UP000000377"/>
    </source>
</evidence>
<organism evidence="5 6">
    <name type="scientific">Streptomyces bingchenggensis (strain BCW-1)</name>
    <dbReference type="NCBI Taxonomy" id="749414"/>
    <lineage>
        <taxon>Bacteria</taxon>
        <taxon>Bacillati</taxon>
        <taxon>Actinomycetota</taxon>
        <taxon>Actinomycetes</taxon>
        <taxon>Kitasatosporales</taxon>
        <taxon>Streptomycetaceae</taxon>
        <taxon>Streptomyces</taxon>
    </lineage>
</organism>
<sequence length="242" mass="25586">MTRARRAALVTGASRGIGREIAGRLAEEGFDLMLSARGGDALREAAAECGKRGGTHVRTVPADMAVEDDVRRVIDAHRTAYGRLDLLVLSAGVGSAVPLGSYPSHRFDRQFAVNVRAPFLLIDGCMELLRHTAPARIVAISSIAGQAPEPRLAAYAASKAALTALCEAVNTEASADGVAATAICPGYVDTDMSAWNHDRVPPAEMITSGDIAELVITMTRLSPRAVVPYLPVVRTGSQLWRA</sequence>
<evidence type="ECO:0000256" key="2">
    <source>
        <dbReference type="ARBA" id="ARBA00023002"/>
    </source>
</evidence>